<accession>A0A2N1M426</accession>
<evidence type="ECO:0000256" key="1">
    <source>
        <dbReference type="SAM" id="Phobius"/>
    </source>
</evidence>
<keyword evidence="1" id="KW-1133">Transmembrane helix</keyword>
<protein>
    <submittedName>
        <fullName evidence="2">Uncharacterized protein</fullName>
    </submittedName>
</protein>
<evidence type="ECO:0000313" key="3">
    <source>
        <dbReference type="Proteomes" id="UP000233469"/>
    </source>
</evidence>
<keyword evidence="1" id="KW-0812">Transmembrane</keyword>
<feature type="non-terminal residue" evidence="2">
    <location>
        <position position="1"/>
    </location>
</feature>
<organism evidence="2 3">
    <name type="scientific">Rhizophagus irregularis</name>
    <dbReference type="NCBI Taxonomy" id="588596"/>
    <lineage>
        <taxon>Eukaryota</taxon>
        <taxon>Fungi</taxon>
        <taxon>Fungi incertae sedis</taxon>
        <taxon>Mucoromycota</taxon>
        <taxon>Glomeromycotina</taxon>
        <taxon>Glomeromycetes</taxon>
        <taxon>Glomerales</taxon>
        <taxon>Glomeraceae</taxon>
        <taxon>Rhizophagus</taxon>
    </lineage>
</organism>
<feature type="transmembrane region" description="Helical" evidence="1">
    <location>
        <begin position="34"/>
        <end position="52"/>
    </location>
</feature>
<evidence type="ECO:0000313" key="2">
    <source>
        <dbReference type="EMBL" id="PKK56369.1"/>
    </source>
</evidence>
<comment type="caution">
    <text evidence="2">The sequence shown here is derived from an EMBL/GenBank/DDBJ whole genome shotgun (WGS) entry which is preliminary data.</text>
</comment>
<dbReference type="Proteomes" id="UP000233469">
    <property type="component" value="Unassembled WGS sequence"/>
</dbReference>
<reference evidence="2 3" key="2">
    <citation type="submission" date="2017-10" db="EMBL/GenBank/DDBJ databases">
        <title>Extensive intraspecific genome diversity in a model arbuscular mycorrhizal fungus.</title>
        <authorList>
            <person name="Chen E.C.H."/>
            <person name="Morin E."/>
            <person name="Baudet D."/>
            <person name="Noel J."/>
            <person name="Ndikumana S."/>
            <person name="Charron P."/>
            <person name="St-Onge C."/>
            <person name="Giorgi J."/>
            <person name="Grigoriev I.V."/>
            <person name="Roux C."/>
            <person name="Martin F.M."/>
            <person name="Corradi N."/>
        </authorList>
    </citation>
    <scope>NUCLEOTIDE SEQUENCE [LARGE SCALE GENOMIC DNA]</scope>
    <source>
        <strain evidence="2 3">C2</strain>
    </source>
</reference>
<reference evidence="2 3" key="1">
    <citation type="submission" date="2016-04" db="EMBL/GenBank/DDBJ databases">
        <title>Genome analyses suggest a sexual origin of heterokaryosis in a supposedly ancient asexual fungus.</title>
        <authorList>
            <person name="Ropars J."/>
            <person name="Sedzielewska K."/>
            <person name="Noel J."/>
            <person name="Charron P."/>
            <person name="Farinelli L."/>
            <person name="Marton T."/>
            <person name="Kruger M."/>
            <person name="Pelin A."/>
            <person name="Brachmann A."/>
            <person name="Corradi N."/>
        </authorList>
    </citation>
    <scope>NUCLEOTIDE SEQUENCE [LARGE SCALE GENOMIC DNA]</scope>
    <source>
        <strain evidence="2 3">C2</strain>
    </source>
</reference>
<dbReference type="EMBL" id="LLXL01005750">
    <property type="protein sequence ID" value="PKK56369.1"/>
    <property type="molecule type" value="Genomic_DNA"/>
</dbReference>
<gene>
    <name evidence="2" type="ORF">RhiirC2_721905</name>
</gene>
<proteinExistence type="predicted"/>
<dbReference type="AlphaFoldDB" id="A0A2N1M426"/>
<sequence>LLITLYKPFDTPSIQVHRGHDFYYPPPLMIDQEYPRFFLLFYCPVICLLGFLTPLPQLGFTTVVPESVYLEVLSEFFSRKVSDYFCYYVRVVEGQCPHLDPFMDSIDVYKIKTKVFGKRSGCVYLVYIFIPDVVPDCGGYMGIPEPRRGHIGTIRQNFYETQDL</sequence>
<keyword evidence="1" id="KW-0472">Membrane</keyword>
<name>A0A2N1M426_9GLOM</name>